<organism evidence="1 2">
    <name type="scientific">Cichorium intybus</name>
    <name type="common">Chicory</name>
    <dbReference type="NCBI Taxonomy" id="13427"/>
    <lineage>
        <taxon>Eukaryota</taxon>
        <taxon>Viridiplantae</taxon>
        <taxon>Streptophyta</taxon>
        <taxon>Embryophyta</taxon>
        <taxon>Tracheophyta</taxon>
        <taxon>Spermatophyta</taxon>
        <taxon>Magnoliopsida</taxon>
        <taxon>eudicotyledons</taxon>
        <taxon>Gunneridae</taxon>
        <taxon>Pentapetalae</taxon>
        <taxon>asterids</taxon>
        <taxon>campanulids</taxon>
        <taxon>Asterales</taxon>
        <taxon>Asteraceae</taxon>
        <taxon>Cichorioideae</taxon>
        <taxon>Cichorieae</taxon>
        <taxon>Cichoriinae</taxon>
        <taxon>Cichorium</taxon>
    </lineage>
</organism>
<name>A0ACB9CYP9_CICIN</name>
<evidence type="ECO:0000313" key="1">
    <source>
        <dbReference type="EMBL" id="KAI3739318.1"/>
    </source>
</evidence>
<proteinExistence type="predicted"/>
<accession>A0ACB9CYP9</accession>
<gene>
    <name evidence="1" type="ORF">L2E82_29721</name>
</gene>
<dbReference type="EMBL" id="CM042013">
    <property type="protein sequence ID" value="KAI3739318.1"/>
    <property type="molecule type" value="Genomic_DNA"/>
</dbReference>
<sequence length="155" mass="17537">MKRIEDKAFSKRKAELNKNARRLSDLHDADVAVVIVSSGGELYEYCSGGTDSMEPMISRYQNNCLHTEQQTTQEAASNDPGSTKFRTCKELLQSVRRLDEEPSKFSVSDMAELEAELTAALMHTRSRKTQLMFESMSNLQPLGCSRSQKRLQVRV</sequence>
<reference evidence="1 2" key="2">
    <citation type="journal article" date="2022" name="Mol. Ecol. Resour.">
        <title>The genomes of chicory, endive, great burdock and yacon provide insights into Asteraceae paleo-polyploidization history and plant inulin production.</title>
        <authorList>
            <person name="Fan W."/>
            <person name="Wang S."/>
            <person name="Wang H."/>
            <person name="Wang A."/>
            <person name="Jiang F."/>
            <person name="Liu H."/>
            <person name="Zhao H."/>
            <person name="Xu D."/>
            <person name="Zhang Y."/>
        </authorList>
    </citation>
    <scope>NUCLEOTIDE SEQUENCE [LARGE SCALE GENOMIC DNA]</scope>
    <source>
        <strain evidence="2">cv. Punajuju</strain>
        <tissue evidence="1">Leaves</tissue>
    </source>
</reference>
<dbReference type="Proteomes" id="UP001055811">
    <property type="component" value="Linkage Group LG05"/>
</dbReference>
<keyword evidence="2" id="KW-1185">Reference proteome</keyword>
<protein>
    <submittedName>
        <fullName evidence="1">Uncharacterized protein</fullName>
    </submittedName>
</protein>
<comment type="caution">
    <text evidence="1">The sequence shown here is derived from an EMBL/GenBank/DDBJ whole genome shotgun (WGS) entry which is preliminary data.</text>
</comment>
<evidence type="ECO:0000313" key="2">
    <source>
        <dbReference type="Proteomes" id="UP001055811"/>
    </source>
</evidence>
<reference evidence="2" key="1">
    <citation type="journal article" date="2022" name="Mol. Ecol. Resour.">
        <title>The genomes of chicory, endive, great burdock and yacon provide insights into Asteraceae palaeo-polyploidization history and plant inulin production.</title>
        <authorList>
            <person name="Fan W."/>
            <person name="Wang S."/>
            <person name="Wang H."/>
            <person name="Wang A."/>
            <person name="Jiang F."/>
            <person name="Liu H."/>
            <person name="Zhao H."/>
            <person name="Xu D."/>
            <person name="Zhang Y."/>
        </authorList>
    </citation>
    <scope>NUCLEOTIDE SEQUENCE [LARGE SCALE GENOMIC DNA]</scope>
    <source>
        <strain evidence="2">cv. Punajuju</strain>
    </source>
</reference>